<dbReference type="NCBIfam" id="TIGR00546">
    <property type="entry name" value="lnt"/>
    <property type="match status" value="1"/>
</dbReference>
<dbReference type="AlphaFoldDB" id="A0A6J7E4K4"/>
<organism evidence="10">
    <name type="scientific">freshwater metagenome</name>
    <dbReference type="NCBI Taxonomy" id="449393"/>
    <lineage>
        <taxon>unclassified sequences</taxon>
        <taxon>metagenomes</taxon>
        <taxon>ecological metagenomes</taxon>
    </lineage>
</organism>
<name>A0A6J7E4K4_9ZZZZ</name>
<feature type="transmembrane region" description="Helical" evidence="8">
    <location>
        <begin position="35"/>
        <end position="59"/>
    </location>
</feature>
<evidence type="ECO:0000256" key="6">
    <source>
        <dbReference type="ARBA" id="ARBA00023136"/>
    </source>
</evidence>
<dbReference type="PANTHER" id="PTHR38686:SF1">
    <property type="entry name" value="APOLIPOPROTEIN N-ACYLTRANSFERASE"/>
    <property type="match status" value="1"/>
</dbReference>
<dbReference type="EMBL" id="CAFBLM010000060">
    <property type="protein sequence ID" value="CAB4877997.1"/>
    <property type="molecule type" value="Genomic_DNA"/>
</dbReference>
<evidence type="ECO:0000256" key="5">
    <source>
        <dbReference type="ARBA" id="ARBA00022989"/>
    </source>
</evidence>
<keyword evidence="4 8" id="KW-0812">Transmembrane</keyword>
<evidence type="ECO:0000256" key="4">
    <source>
        <dbReference type="ARBA" id="ARBA00022692"/>
    </source>
</evidence>
<sequence length="395" mass="41652">MASAWVGQEWIRDRFPLGGFPWGGLSFATAGQPHYLFSFGGPLYVSFAFALACSALAIIIASDAFHVRNSFIALALIGITFLIPISTLTKTAVVPSATATIAIVQGGVPGVGLDYLGRARTVTQNHARETAVLATDIKAGRVAKPHLVVWPENSTDLDPRTDPQTLQLIQSASAAVGVPILVGAVLETGQYGKVTNSAVLFTPGKVPAVIYTKQRPVPFGEYLPYRDQISGLSARFQLIANDFQPGSTVGELSINGLRLGVVICFEVAHDDVMQATVRGGAQALIVMTNNATYSQTDQPEQQFAITTARAIEFSRPVLTAATTGISAAINAQGEVVAVLPQTKPGYFVANITGNRQQTSASVAGPAIGLGLVVLGMLGLALTLIMRVQQRLREPA</sequence>
<evidence type="ECO:0000256" key="1">
    <source>
        <dbReference type="ARBA" id="ARBA00004651"/>
    </source>
</evidence>
<dbReference type="SUPFAM" id="SSF56317">
    <property type="entry name" value="Carbon-nitrogen hydrolase"/>
    <property type="match status" value="1"/>
</dbReference>
<dbReference type="PANTHER" id="PTHR38686">
    <property type="entry name" value="APOLIPOPROTEIN N-ACYLTRANSFERASE"/>
    <property type="match status" value="1"/>
</dbReference>
<dbReference type="InterPro" id="IPR003010">
    <property type="entry name" value="C-N_Hydrolase"/>
</dbReference>
<feature type="transmembrane region" description="Helical" evidence="8">
    <location>
        <begin position="71"/>
        <end position="89"/>
    </location>
</feature>
<comment type="subcellular location">
    <subcellularLocation>
        <location evidence="1">Cell membrane</location>
        <topology evidence="1">Multi-pass membrane protein</topology>
    </subcellularLocation>
</comment>
<feature type="transmembrane region" description="Helical" evidence="8">
    <location>
        <begin position="362"/>
        <end position="384"/>
    </location>
</feature>
<keyword evidence="5 8" id="KW-1133">Transmembrane helix</keyword>
<evidence type="ECO:0000256" key="3">
    <source>
        <dbReference type="ARBA" id="ARBA00022679"/>
    </source>
</evidence>
<evidence type="ECO:0000256" key="2">
    <source>
        <dbReference type="ARBA" id="ARBA00022475"/>
    </source>
</evidence>
<dbReference type="Pfam" id="PF00795">
    <property type="entry name" value="CN_hydrolase"/>
    <property type="match status" value="1"/>
</dbReference>
<dbReference type="CDD" id="cd07571">
    <property type="entry name" value="ALP_N-acyl_transferase"/>
    <property type="match status" value="1"/>
</dbReference>
<dbReference type="InterPro" id="IPR036526">
    <property type="entry name" value="C-N_Hydrolase_sf"/>
</dbReference>
<evidence type="ECO:0000259" key="9">
    <source>
        <dbReference type="PROSITE" id="PS50263"/>
    </source>
</evidence>
<dbReference type="GO" id="GO:0016410">
    <property type="term" value="F:N-acyltransferase activity"/>
    <property type="evidence" value="ECO:0007669"/>
    <property type="project" value="InterPro"/>
</dbReference>
<accession>A0A6J7E4K4</accession>
<dbReference type="InterPro" id="IPR045378">
    <property type="entry name" value="LNT_N"/>
</dbReference>
<reference evidence="10" key="1">
    <citation type="submission" date="2020-05" db="EMBL/GenBank/DDBJ databases">
        <authorList>
            <person name="Chiriac C."/>
            <person name="Salcher M."/>
            <person name="Ghai R."/>
            <person name="Kavagutti S V."/>
        </authorList>
    </citation>
    <scope>NUCLEOTIDE SEQUENCE</scope>
</reference>
<evidence type="ECO:0000256" key="8">
    <source>
        <dbReference type="SAM" id="Phobius"/>
    </source>
</evidence>
<dbReference type="GO" id="GO:0042158">
    <property type="term" value="P:lipoprotein biosynthetic process"/>
    <property type="evidence" value="ECO:0007669"/>
    <property type="project" value="InterPro"/>
</dbReference>
<keyword evidence="6 8" id="KW-0472">Membrane</keyword>
<dbReference type="PROSITE" id="PS50263">
    <property type="entry name" value="CN_HYDROLASE"/>
    <property type="match status" value="1"/>
</dbReference>
<keyword evidence="3" id="KW-0808">Transferase</keyword>
<dbReference type="Pfam" id="PF20154">
    <property type="entry name" value="LNT_N"/>
    <property type="match status" value="1"/>
</dbReference>
<keyword evidence="7" id="KW-0012">Acyltransferase</keyword>
<dbReference type="GO" id="GO:0005886">
    <property type="term" value="C:plasma membrane"/>
    <property type="evidence" value="ECO:0007669"/>
    <property type="project" value="UniProtKB-SubCell"/>
</dbReference>
<dbReference type="Gene3D" id="3.60.110.10">
    <property type="entry name" value="Carbon-nitrogen hydrolase"/>
    <property type="match status" value="1"/>
</dbReference>
<proteinExistence type="predicted"/>
<keyword evidence="2" id="KW-1003">Cell membrane</keyword>
<dbReference type="InterPro" id="IPR004563">
    <property type="entry name" value="Apolipo_AcylTrfase"/>
</dbReference>
<feature type="domain" description="CN hydrolase" evidence="9">
    <location>
        <begin position="99"/>
        <end position="353"/>
    </location>
</feature>
<evidence type="ECO:0000313" key="10">
    <source>
        <dbReference type="EMBL" id="CAB4877997.1"/>
    </source>
</evidence>
<evidence type="ECO:0000256" key="7">
    <source>
        <dbReference type="ARBA" id="ARBA00023315"/>
    </source>
</evidence>
<protein>
    <submittedName>
        <fullName evidence="10">Unannotated protein</fullName>
    </submittedName>
</protein>
<gene>
    <name evidence="10" type="ORF">UFOPK3401_01195</name>
</gene>